<reference evidence="1" key="1">
    <citation type="journal article" date="2021" name="Proc. Natl. Acad. Sci. U.S.A.">
        <title>Global biogeography of chemosynthetic symbionts reveals both localized and globally distributed symbiont groups. .</title>
        <authorList>
            <person name="Osvatic J.T."/>
            <person name="Wilkins L.G.E."/>
            <person name="Leibrecht L."/>
            <person name="Leray M."/>
            <person name="Zauner S."/>
            <person name="Polzin J."/>
            <person name="Camacho Y."/>
            <person name="Gros O."/>
            <person name="van Gils J.A."/>
            <person name="Eisen J.A."/>
            <person name="Petersen J.M."/>
            <person name="Yuen B."/>
        </authorList>
    </citation>
    <scope>NUCLEOTIDE SEQUENCE</scope>
    <source>
        <strain evidence="1">MAGclacostrist064TRANS</strain>
    </source>
</reference>
<dbReference type="Proteomes" id="UP000886667">
    <property type="component" value="Unassembled WGS sequence"/>
</dbReference>
<evidence type="ECO:0000313" key="1">
    <source>
        <dbReference type="EMBL" id="MCG7944796.1"/>
    </source>
</evidence>
<accession>A0A9E4N1H6</accession>
<dbReference type="Gene3D" id="3.90.580.10">
    <property type="entry name" value="Zinc finger, CHC2-type domain"/>
    <property type="match status" value="1"/>
</dbReference>
<evidence type="ECO:0000313" key="2">
    <source>
        <dbReference type="Proteomes" id="UP000886667"/>
    </source>
</evidence>
<dbReference type="AlphaFoldDB" id="A0A9E4N1H6"/>
<dbReference type="GO" id="GO:0006260">
    <property type="term" value="P:DNA replication"/>
    <property type="evidence" value="ECO:0007669"/>
    <property type="project" value="InterPro"/>
</dbReference>
<dbReference type="GO" id="GO:0008270">
    <property type="term" value="F:zinc ion binding"/>
    <property type="evidence" value="ECO:0007669"/>
    <property type="project" value="InterPro"/>
</dbReference>
<sequence length="156" mass="18612">MFNFEEIEVVNDLALEVRNFKRHRNGKSWTWSCIVCGDSSKNLRKARFGVALKDNVLVCHCFNCGYSNTFSSYIKEYHPHNYEKLLKIKFDESAPTMYDLNHLVNLAEDITVSLFFINKFQNRKEWLDYLVSKKIKLTKKSIRKLFETHGRYWSNR</sequence>
<dbReference type="EMBL" id="JAEPCM010000016">
    <property type="protein sequence ID" value="MCG7944796.1"/>
    <property type="molecule type" value="Genomic_DNA"/>
</dbReference>
<comment type="caution">
    <text evidence="1">The sequence shown here is derived from an EMBL/GenBank/DDBJ whole genome shotgun (WGS) entry which is preliminary data.</text>
</comment>
<protein>
    <submittedName>
        <fullName evidence="1">Uncharacterized protein</fullName>
    </submittedName>
</protein>
<organism evidence="1 2">
    <name type="scientific">Candidatus Thiodiazotropha taylori</name>
    <dbReference type="NCBI Taxonomy" id="2792791"/>
    <lineage>
        <taxon>Bacteria</taxon>
        <taxon>Pseudomonadati</taxon>
        <taxon>Pseudomonadota</taxon>
        <taxon>Gammaproteobacteria</taxon>
        <taxon>Chromatiales</taxon>
        <taxon>Sedimenticolaceae</taxon>
        <taxon>Candidatus Thiodiazotropha</taxon>
    </lineage>
</organism>
<dbReference type="InterPro" id="IPR036977">
    <property type="entry name" value="DNA_primase_Znf_CHC2"/>
</dbReference>
<proteinExistence type="predicted"/>
<name>A0A9E4N1H6_9GAMM</name>
<gene>
    <name evidence="1" type="ORF">JAZ07_00460</name>
</gene>
<dbReference type="GO" id="GO:0003677">
    <property type="term" value="F:DNA binding"/>
    <property type="evidence" value="ECO:0007669"/>
    <property type="project" value="InterPro"/>
</dbReference>